<dbReference type="EMBL" id="JBHSIU010000131">
    <property type="protein sequence ID" value="MFC5008362.1"/>
    <property type="molecule type" value="Genomic_DNA"/>
</dbReference>
<name>A0ABV9WJ86_9ACTN</name>
<feature type="region of interest" description="Disordered" evidence="7">
    <location>
        <begin position="1"/>
        <end position="94"/>
    </location>
</feature>
<dbReference type="PROSITE" id="PS50059">
    <property type="entry name" value="FKBP_PPIASE"/>
    <property type="match status" value="1"/>
</dbReference>
<reference evidence="11" key="1">
    <citation type="journal article" date="2019" name="Int. J. Syst. Evol. Microbiol.">
        <title>The Global Catalogue of Microorganisms (GCM) 10K type strain sequencing project: providing services to taxonomists for standard genome sequencing and annotation.</title>
        <authorList>
            <consortium name="The Broad Institute Genomics Platform"/>
            <consortium name="The Broad Institute Genome Sequencing Center for Infectious Disease"/>
            <person name="Wu L."/>
            <person name="Ma J."/>
        </authorList>
    </citation>
    <scope>NUCLEOTIDE SEQUENCE [LARGE SCALE GENOMIC DNA]</scope>
    <source>
        <strain evidence="11">CGMCC 4.7152</strain>
    </source>
</reference>
<feature type="compositionally biased region" description="Low complexity" evidence="7">
    <location>
        <begin position="50"/>
        <end position="59"/>
    </location>
</feature>
<keyword evidence="11" id="KW-1185">Reference proteome</keyword>
<evidence type="ECO:0000256" key="6">
    <source>
        <dbReference type="RuleBase" id="RU003915"/>
    </source>
</evidence>
<keyword evidence="8" id="KW-0472">Membrane</keyword>
<evidence type="ECO:0000313" key="11">
    <source>
        <dbReference type="Proteomes" id="UP001595912"/>
    </source>
</evidence>
<evidence type="ECO:0000256" key="8">
    <source>
        <dbReference type="SAM" id="Phobius"/>
    </source>
</evidence>
<dbReference type="Pfam" id="PF00254">
    <property type="entry name" value="FKBP_C"/>
    <property type="match status" value="1"/>
</dbReference>
<dbReference type="RefSeq" id="WP_380129058.1">
    <property type="nucleotide sequence ID" value="NZ_JBHSIU010000131.1"/>
</dbReference>
<evidence type="ECO:0000256" key="7">
    <source>
        <dbReference type="SAM" id="MobiDB-lite"/>
    </source>
</evidence>
<organism evidence="10 11">
    <name type="scientific">Dactylosporangium cerinum</name>
    <dbReference type="NCBI Taxonomy" id="1434730"/>
    <lineage>
        <taxon>Bacteria</taxon>
        <taxon>Bacillati</taxon>
        <taxon>Actinomycetota</taxon>
        <taxon>Actinomycetes</taxon>
        <taxon>Micromonosporales</taxon>
        <taxon>Micromonosporaceae</taxon>
        <taxon>Dactylosporangium</taxon>
    </lineage>
</organism>
<dbReference type="InterPro" id="IPR046357">
    <property type="entry name" value="PPIase_dom_sf"/>
</dbReference>
<feature type="compositionally biased region" description="Acidic residues" evidence="7">
    <location>
        <begin position="29"/>
        <end position="49"/>
    </location>
</feature>
<feature type="domain" description="PPIase FKBP-type" evidence="9">
    <location>
        <begin position="204"/>
        <end position="297"/>
    </location>
</feature>
<dbReference type="InterPro" id="IPR001179">
    <property type="entry name" value="PPIase_FKBP_dom"/>
</dbReference>
<evidence type="ECO:0000313" key="10">
    <source>
        <dbReference type="EMBL" id="MFC5008362.1"/>
    </source>
</evidence>
<dbReference type="Proteomes" id="UP001595912">
    <property type="component" value="Unassembled WGS sequence"/>
</dbReference>
<evidence type="ECO:0000256" key="2">
    <source>
        <dbReference type="ARBA" id="ARBA00006577"/>
    </source>
</evidence>
<dbReference type="PANTHER" id="PTHR43811">
    <property type="entry name" value="FKBP-TYPE PEPTIDYL-PROLYL CIS-TRANS ISOMERASE FKPA"/>
    <property type="match status" value="1"/>
</dbReference>
<keyword evidence="3 5" id="KW-0697">Rotamase</keyword>
<dbReference type="GO" id="GO:0003755">
    <property type="term" value="F:peptidyl-prolyl cis-trans isomerase activity"/>
    <property type="evidence" value="ECO:0007669"/>
    <property type="project" value="UniProtKB-EC"/>
</dbReference>
<keyword evidence="4 5" id="KW-0413">Isomerase</keyword>
<dbReference type="PANTHER" id="PTHR43811:SF19">
    <property type="entry name" value="39 KDA FK506-BINDING NUCLEAR PROTEIN"/>
    <property type="match status" value="1"/>
</dbReference>
<evidence type="ECO:0000256" key="3">
    <source>
        <dbReference type="ARBA" id="ARBA00023110"/>
    </source>
</evidence>
<comment type="similarity">
    <text evidence="2 6">Belongs to the FKBP-type PPIase family.</text>
</comment>
<evidence type="ECO:0000256" key="4">
    <source>
        <dbReference type="ARBA" id="ARBA00023235"/>
    </source>
</evidence>
<protein>
    <recommendedName>
        <fullName evidence="6">Peptidyl-prolyl cis-trans isomerase</fullName>
        <ecNumber evidence="6">5.2.1.8</ecNumber>
    </recommendedName>
</protein>
<accession>A0ABV9WJ86</accession>
<feature type="transmembrane region" description="Helical" evidence="8">
    <location>
        <begin position="120"/>
        <end position="142"/>
    </location>
</feature>
<keyword evidence="8" id="KW-1133">Transmembrane helix</keyword>
<sequence length="310" mass="31903">MDAESDETTPAETVSLGKKDDDAVTSEVEAAETAEDADADDETADDPEAAADGADGAADAGDDAGDAAGDDEDDVQAAETSKAAKGKNAKVVTPLSKAEKRAAARIAAAKAARRRRTGQAIAGTLILLLAVGGAFAGIWYFGDRAEKNKVKCKPVGDANAFPPLLGGMNKALATEPTITASSDQIKTVRTTILIKGDCKTVKAGQTVTVNYVGATMKDGKTFDASWPRKKTIEIPVGQKQLGKQLQVIEGWDEGLVGLKVGTRVQLDIPGNKAYGDDAPEGYPAGTLRFVVDILDAKDADSSGLPAGLGG</sequence>
<comment type="catalytic activity">
    <reaction evidence="1 5 6">
        <text>[protein]-peptidylproline (omega=180) = [protein]-peptidylproline (omega=0)</text>
        <dbReference type="Rhea" id="RHEA:16237"/>
        <dbReference type="Rhea" id="RHEA-COMP:10747"/>
        <dbReference type="Rhea" id="RHEA-COMP:10748"/>
        <dbReference type="ChEBI" id="CHEBI:83833"/>
        <dbReference type="ChEBI" id="CHEBI:83834"/>
        <dbReference type="EC" id="5.2.1.8"/>
    </reaction>
</comment>
<comment type="caution">
    <text evidence="10">The sequence shown here is derived from an EMBL/GenBank/DDBJ whole genome shotgun (WGS) entry which is preliminary data.</text>
</comment>
<dbReference type="EC" id="5.2.1.8" evidence="6"/>
<dbReference type="Gene3D" id="3.10.50.40">
    <property type="match status" value="1"/>
</dbReference>
<evidence type="ECO:0000256" key="1">
    <source>
        <dbReference type="ARBA" id="ARBA00000971"/>
    </source>
</evidence>
<proteinExistence type="inferred from homology"/>
<keyword evidence="8" id="KW-0812">Transmembrane</keyword>
<feature type="compositionally biased region" description="Acidic residues" evidence="7">
    <location>
        <begin position="60"/>
        <end position="76"/>
    </location>
</feature>
<evidence type="ECO:0000259" key="9">
    <source>
        <dbReference type="PROSITE" id="PS50059"/>
    </source>
</evidence>
<evidence type="ECO:0000256" key="5">
    <source>
        <dbReference type="PROSITE-ProRule" id="PRU00277"/>
    </source>
</evidence>
<dbReference type="SUPFAM" id="SSF54534">
    <property type="entry name" value="FKBP-like"/>
    <property type="match status" value="1"/>
</dbReference>
<gene>
    <name evidence="10" type="ORF">ACFPIJ_62455</name>
</gene>